<evidence type="ECO:0000313" key="2">
    <source>
        <dbReference type="EMBL" id="KAF6057426.1"/>
    </source>
</evidence>
<feature type="compositionally biased region" description="Basic residues" evidence="1">
    <location>
        <begin position="211"/>
        <end position="220"/>
    </location>
</feature>
<comment type="caution">
    <text evidence="2">The sequence shown here is derived from an EMBL/GenBank/DDBJ whole genome shotgun (WGS) entry which is preliminary data.</text>
</comment>
<feature type="region of interest" description="Disordered" evidence="1">
    <location>
        <begin position="527"/>
        <end position="560"/>
    </location>
</feature>
<dbReference type="InterPro" id="IPR003903">
    <property type="entry name" value="UIM_dom"/>
</dbReference>
<feature type="compositionally biased region" description="Basic and acidic residues" evidence="1">
    <location>
        <begin position="550"/>
        <end position="560"/>
    </location>
</feature>
<feature type="compositionally biased region" description="Basic and acidic residues" evidence="1">
    <location>
        <begin position="231"/>
        <end position="246"/>
    </location>
</feature>
<feature type="compositionally biased region" description="Low complexity" evidence="1">
    <location>
        <begin position="426"/>
        <end position="445"/>
    </location>
</feature>
<feature type="region of interest" description="Disordered" evidence="1">
    <location>
        <begin position="65"/>
        <end position="303"/>
    </location>
</feature>
<gene>
    <name evidence="2" type="ORF">FOB60_001981</name>
</gene>
<feature type="compositionally biased region" description="Low complexity" evidence="1">
    <location>
        <begin position="65"/>
        <end position="91"/>
    </location>
</feature>
<feature type="region of interest" description="Disordered" evidence="1">
    <location>
        <begin position="578"/>
        <end position="605"/>
    </location>
</feature>
<feature type="compositionally biased region" description="Polar residues" evidence="1">
    <location>
        <begin position="373"/>
        <end position="390"/>
    </location>
</feature>
<dbReference type="Proteomes" id="UP000590412">
    <property type="component" value="Unassembled WGS sequence"/>
</dbReference>
<dbReference type="OrthoDB" id="4025539at2759"/>
<feature type="region of interest" description="Disordered" evidence="1">
    <location>
        <begin position="748"/>
        <end position="802"/>
    </location>
</feature>
<organism evidence="2 3">
    <name type="scientific">Candida parapsilosis</name>
    <name type="common">Yeast</name>
    <dbReference type="NCBI Taxonomy" id="5480"/>
    <lineage>
        <taxon>Eukaryota</taxon>
        <taxon>Fungi</taxon>
        <taxon>Dikarya</taxon>
        <taxon>Ascomycota</taxon>
        <taxon>Saccharomycotina</taxon>
        <taxon>Pichiomycetes</taxon>
        <taxon>Debaryomycetaceae</taxon>
        <taxon>Candida/Lodderomyces clade</taxon>
        <taxon>Candida</taxon>
    </lineage>
</organism>
<feature type="region of interest" description="Disordered" evidence="1">
    <location>
        <begin position="423"/>
        <end position="450"/>
    </location>
</feature>
<accession>A0A8X7TBX8</accession>
<feature type="region of interest" description="Disordered" evidence="1">
    <location>
        <begin position="816"/>
        <end position="846"/>
    </location>
</feature>
<feature type="region of interest" description="Disordered" evidence="1">
    <location>
        <begin position="469"/>
        <end position="507"/>
    </location>
</feature>
<evidence type="ECO:0000313" key="3">
    <source>
        <dbReference type="Proteomes" id="UP000590412"/>
    </source>
</evidence>
<protein>
    <submittedName>
        <fullName evidence="2">Uncharacterized protein</fullName>
    </submittedName>
</protein>
<feature type="region of interest" description="Disordered" evidence="1">
    <location>
        <begin position="33"/>
        <end position="53"/>
    </location>
</feature>
<evidence type="ECO:0000256" key="1">
    <source>
        <dbReference type="SAM" id="MobiDB-lite"/>
    </source>
</evidence>
<feature type="compositionally biased region" description="Polar residues" evidence="1">
    <location>
        <begin position="327"/>
        <end position="343"/>
    </location>
</feature>
<dbReference type="AlphaFoldDB" id="A0A8X7TBX8"/>
<dbReference type="EMBL" id="JABWAB010000003">
    <property type="protein sequence ID" value="KAF6057426.1"/>
    <property type="molecule type" value="Genomic_DNA"/>
</dbReference>
<feature type="region of interest" description="Disordered" evidence="1">
    <location>
        <begin position="318"/>
        <end position="390"/>
    </location>
</feature>
<feature type="compositionally biased region" description="Polar residues" evidence="1">
    <location>
        <begin position="585"/>
        <end position="595"/>
    </location>
</feature>
<reference evidence="2" key="1">
    <citation type="submission" date="2020-03" db="EMBL/GenBank/DDBJ databases">
        <title>FDA dAtabase for Regulatory Grade micrObial Sequences (FDA-ARGOS): Supporting development and validation of Infectious Disease Dx tests.</title>
        <authorList>
            <person name="Campos J."/>
            <person name="Goldberg B."/>
            <person name="Tallon L."/>
            <person name="Sadzewicz L."/>
            <person name="Vavikolanu K."/>
            <person name="Mehta A."/>
            <person name="Aluvathingal J."/>
            <person name="Nadendla S."/>
            <person name="Nandy P."/>
            <person name="Geyer C."/>
            <person name="Yan Y."/>
            <person name="Sichtig H."/>
        </authorList>
    </citation>
    <scope>NUCLEOTIDE SEQUENCE [LARGE SCALE GENOMIC DNA]</scope>
    <source>
        <strain evidence="2">FDAARGOS_652</strain>
    </source>
</reference>
<proteinExistence type="predicted"/>
<feature type="compositionally biased region" description="Polar residues" evidence="1">
    <location>
        <begin position="36"/>
        <end position="45"/>
    </location>
</feature>
<name>A0A8X7TBX8_CANPA</name>
<feature type="compositionally biased region" description="Polar residues" evidence="1">
    <location>
        <begin position="247"/>
        <end position="270"/>
    </location>
</feature>
<feature type="compositionally biased region" description="Low complexity" evidence="1">
    <location>
        <begin position="113"/>
        <end position="123"/>
    </location>
</feature>
<dbReference type="PROSITE" id="PS50330">
    <property type="entry name" value="UIM"/>
    <property type="match status" value="1"/>
</dbReference>
<sequence length="869" mass="98383">MVLNIFQKKEVEMLTTTVDLRDDELQKQRYNHRRIQQQQHFSNKQPHPHPQPITQKAATTTLLPSPRLQKSSSPSLQQQQKQQQQKANQPQANDSKRRTYISHRINLPNANRSSSSSPPTKSSNHVPSIPETTNSGTTSPPGVANSDSLTPNDTVTTVNSPTADVVATTTNAPYHSPDLAKKSNHLKRGASPKESEVAKKTQISNEVLAQRRARRMRARPRPNCGKAITKRQQERRNSITSRESRESTNSQSILLTNEVTPLMDSQQSTRPMIDKEGRRKNLRSGRSANHDEAPKPQFSLPYPVNDEIISIIITDETDEQEELAETQEPSPEEASTNLSNLQIQEEDDEEAGKFPAGFEPINNTRSFKIGNIPRNNTYSAHDTPAQSPQLEQLNSPHIEPIHASPQEGRSEVHNDTLQQLTGQMESPTHASSQSHSSPMQPTSSQNSTYHMASNDFSISRTEAVACILERTGSTAQGSRRGQRYQEMRRRQRAQRNQTGQPQEADELIHEEPTMAGCDMSRTADQINASTGRKRSAIMENHNDTPSSPLHHREPSLSRRSTIEDTRARIIARLNQRIDPTMYPNEPSTNPRSHNNVEQDEEEAPPPLDEYANIEHNQPSTPPYRERLHKRVDLISFDPRYVTPVLRINKKLIRTPNNLRKTIRKLIQLKIVPEEIDLWKIDRIDDGQFYRVLPQLLNGDDAQQEIRAMNEAMRVARERTELEFESEIQRAIAISMEEQAQRQLFHGFRYNGPSRSQAEPRGGQGKDDDGGDNEDVAVSRGMDNGNREVSSDEDGDGSNDINDVFINVDDALRIWQQQEQQQQQRQRDDNNDDVNEDGHHLHPTNMMPGSFNYLLPAHTHSSVSSYMTAV</sequence>
<feature type="compositionally biased region" description="Polar residues" evidence="1">
    <location>
        <begin position="124"/>
        <end position="173"/>
    </location>
</feature>